<sequence length="60" mass="6754">MCVLNVVSQHCLCIWGREHGTYQSVMGQNHNHYSMSTVSPVTQHALSPRTQTASPETQQR</sequence>
<protein>
    <submittedName>
        <fullName evidence="2">Uncharacterized protein</fullName>
    </submittedName>
</protein>
<evidence type="ECO:0000313" key="2">
    <source>
        <dbReference type="EMBL" id="KAL0157709.1"/>
    </source>
</evidence>
<organism evidence="2 3">
    <name type="scientific">Cirrhinus mrigala</name>
    <name type="common">Mrigala</name>
    <dbReference type="NCBI Taxonomy" id="683832"/>
    <lineage>
        <taxon>Eukaryota</taxon>
        <taxon>Metazoa</taxon>
        <taxon>Chordata</taxon>
        <taxon>Craniata</taxon>
        <taxon>Vertebrata</taxon>
        <taxon>Euteleostomi</taxon>
        <taxon>Actinopterygii</taxon>
        <taxon>Neopterygii</taxon>
        <taxon>Teleostei</taxon>
        <taxon>Ostariophysi</taxon>
        <taxon>Cypriniformes</taxon>
        <taxon>Cyprinidae</taxon>
        <taxon>Labeoninae</taxon>
        <taxon>Labeonini</taxon>
        <taxon>Cirrhinus</taxon>
    </lineage>
</organism>
<accession>A0ABD0N6F2</accession>
<evidence type="ECO:0000313" key="3">
    <source>
        <dbReference type="Proteomes" id="UP001529510"/>
    </source>
</evidence>
<evidence type="ECO:0000256" key="1">
    <source>
        <dbReference type="SAM" id="MobiDB-lite"/>
    </source>
</evidence>
<gene>
    <name evidence="2" type="ORF">M9458_045785</name>
</gene>
<feature type="region of interest" description="Disordered" evidence="1">
    <location>
        <begin position="33"/>
        <end position="60"/>
    </location>
</feature>
<proteinExistence type="predicted"/>
<dbReference type="AlphaFoldDB" id="A0ABD0N6F2"/>
<reference evidence="2 3" key="1">
    <citation type="submission" date="2024-05" db="EMBL/GenBank/DDBJ databases">
        <title>Genome sequencing and assembly of Indian major carp, Cirrhinus mrigala (Hamilton, 1822).</title>
        <authorList>
            <person name="Mohindra V."/>
            <person name="Chowdhury L.M."/>
            <person name="Lal K."/>
            <person name="Jena J.K."/>
        </authorList>
    </citation>
    <scope>NUCLEOTIDE SEQUENCE [LARGE SCALE GENOMIC DNA]</scope>
    <source>
        <strain evidence="2">CM1030</strain>
        <tissue evidence="2">Blood</tissue>
    </source>
</reference>
<dbReference type="EMBL" id="JAMKFB020000023">
    <property type="protein sequence ID" value="KAL0157709.1"/>
    <property type="molecule type" value="Genomic_DNA"/>
</dbReference>
<comment type="caution">
    <text evidence="2">The sequence shown here is derived from an EMBL/GenBank/DDBJ whole genome shotgun (WGS) entry which is preliminary data.</text>
</comment>
<keyword evidence="3" id="KW-1185">Reference proteome</keyword>
<name>A0ABD0N6F2_CIRMR</name>
<dbReference type="Proteomes" id="UP001529510">
    <property type="component" value="Unassembled WGS sequence"/>
</dbReference>